<organism evidence="3 4">
    <name type="scientific">Lactuca saligna</name>
    <name type="common">Willowleaf lettuce</name>
    <dbReference type="NCBI Taxonomy" id="75948"/>
    <lineage>
        <taxon>Eukaryota</taxon>
        <taxon>Viridiplantae</taxon>
        <taxon>Streptophyta</taxon>
        <taxon>Embryophyta</taxon>
        <taxon>Tracheophyta</taxon>
        <taxon>Spermatophyta</taxon>
        <taxon>Magnoliopsida</taxon>
        <taxon>eudicotyledons</taxon>
        <taxon>Gunneridae</taxon>
        <taxon>Pentapetalae</taxon>
        <taxon>asterids</taxon>
        <taxon>campanulids</taxon>
        <taxon>Asterales</taxon>
        <taxon>Asteraceae</taxon>
        <taxon>Cichorioideae</taxon>
        <taxon>Cichorieae</taxon>
        <taxon>Lactucinae</taxon>
        <taxon>Lactuca</taxon>
    </lineage>
</organism>
<dbReference type="AlphaFoldDB" id="A0AA35ZY18"/>
<sequence length="121" mass="14015">MLNELPGVLNSNALPKQRGDKENKEEPQPKNPTEEEEEEEEELYEGEKLVRKKHDKELDSLLHLCQELEDKEKKANIAKLTLETQKSLFPTWTMDRIQKQAIDALNIYLLEPSKGISISML</sequence>
<reference evidence="3" key="1">
    <citation type="submission" date="2023-04" db="EMBL/GenBank/DDBJ databases">
        <authorList>
            <person name="Vijverberg K."/>
            <person name="Xiong W."/>
            <person name="Schranz E."/>
        </authorList>
    </citation>
    <scope>NUCLEOTIDE SEQUENCE</scope>
</reference>
<accession>A0AA35ZY18</accession>
<feature type="region of interest" description="Disordered" evidence="2">
    <location>
        <begin position="1"/>
        <end position="48"/>
    </location>
</feature>
<feature type="compositionally biased region" description="Acidic residues" evidence="2">
    <location>
        <begin position="34"/>
        <end position="44"/>
    </location>
</feature>
<keyword evidence="1" id="KW-0175">Coiled coil</keyword>
<feature type="coiled-coil region" evidence="1">
    <location>
        <begin position="51"/>
        <end position="85"/>
    </location>
</feature>
<protein>
    <submittedName>
        <fullName evidence="3">Uncharacterized protein</fullName>
    </submittedName>
</protein>
<keyword evidence="4" id="KW-1185">Reference proteome</keyword>
<evidence type="ECO:0000313" key="4">
    <source>
        <dbReference type="Proteomes" id="UP001177003"/>
    </source>
</evidence>
<feature type="compositionally biased region" description="Basic and acidic residues" evidence="2">
    <location>
        <begin position="17"/>
        <end position="28"/>
    </location>
</feature>
<evidence type="ECO:0000256" key="2">
    <source>
        <dbReference type="SAM" id="MobiDB-lite"/>
    </source>
</evidence>
<name>A0AA35ZY18_LACSI</name>
<evidence type="ECO:0000313" key="3">
    <source>
        <dbReference type="EMBL" id="CAI9300394.1"/>
    </source>
</evidence>
<dbReference type="Proteomes" id="UP001177003">
    <property type="component" value="Chromosome 9"/>
</dbReference>
<proteinExistence type="predicted"/>
<evidence type="ECO:0000256" key="1">
    <source>
        <dbReference type="SAM" id="Coils"/>
    </source>
</evidence>
<dbReference type="EMBL" id="OX465085">
    <property type="protein sequence ID" value="CAI9300394.1"/>
    <property type="molecule type" value="Genomic_DNA"/>
</dbReference>
<gene>
    <name evidence="3" type="ORF">LSALG_LOCUS39035</name>
</gene>